<evidence type="ECO:0000313" key="2">
    <source>
        <dbReference type="Proteomes" id="UP000238701"/>
    </source>
</evidence>
<dbReference type="EMBL" id="OMOD01000197">
    <property type="protein sequence ID" value="SPF50046.1"/>
    <property type="molecule type" value="Genomic_DNA"/>
</dbReference>
<dbReference type="OrthoDB" id="793810at2"/>
<evidence type="ECO:0000313" key="1">
    <source>
        <dbReference type="EMBL" id="SPF50046.1"/>
    </source>
</evidence>
<dbReference type="AlphaFoldDB" id="A0A2U3LDV5"/>
<sequence>MIPFSSAVTSELTWSKIPRSRNYQLKRNDKVVGTLEPRSFWSSNLVAETEDGRWTFRRAGFLGTGAEIVDAASGRPIAAFKSCWGGGRGTLTFADGQTFHLECKGWWRPLWSVTTDGGQPVLLLHRRERSVELPAGAAVAGSRVSLLVMFAWYRVLQAEEDAAAAGAVAVIVGS</sequence>
<organism evidence="1 2">
    <name type="scientific">Candidatus Sulfotelmatobacter kueseliae</name>
    <dbReference type="NCBI Taxonomy" id="2042962"/>
    <lineage>
        <taxon>Bacteria</taxon>
        <taxon>Pseudomonadati</taxon>
        <taxon>Acidobacteriota</taxon>
        <taxon>Terriglobia</taxon>
        <taxon>Terriglobales</taxon>
        <taxon>Candidatus Korobacteraceae</taxon>
        <taxon>Candidatus Sulfotelmatobacter</taxon>
    </lineage>
</organism>
<reference evidence="2" key="1">
    <citation type="submission" date="2018-02" db="EMBL/GenBank/DDBJ databases">
        <authorList>
            <person name="Hausmann B."/>
        </authorList>
    </citation>
    <scope>NUCLEOTIDE SEQUENCE [LARGE SCALE GENOMIC DNA]</scope>
    <source>
        <strain evidence="2">Peat soil MAG SbA1</strain>
    </source>
</reference>
<proteinExistence type="predicted"/>
<gene>
    <name evidence="1" type="ORF">SBA1_980049</name>
</gene>
<protein>
    <submittedName>
        <fullName evidence="1">Uncharacterized protein</fullName>
    </submittedName>
</protein>
<dbReference type="Proteomes" id="UP000238701">
    <property type="component" value="Unassembled WGS sequence"/>
</dbReference>
<accession>A0A2U3LDV5</accession>
<name>A0A2U3LDV5_9BACT</name>